<evidence type="ECO:0000256" key="2">
    <source>
        <dbReference type="ARBA" id="ARBA00022649"/>
    </source>
</evidence>
<dbReference type="GO" id="GO:0016787">
    <property type="term" value="F:hydrolase activity"/>
    <property type="evidence" value="ECO:0007669"/>
    <property type="project" value="UniProtKB-KW"/>
</dbReference>
<evidence type="ECO:0000313" key="7">
    <source>
        <dbReference type="Proteomes" id="UP000767446"/>
    </source>
</evidence>
<sequence>MPSRDWPLRINDILQSIAAIQQRIAGMTFEEFQKDETIIKAILYDFIIIGEASINVPAEIQFSSPNIPWGLMRDARNLIAHEYFRINLDVIWDIIRNDLPPLVPQLQNLLETEEGNNAVN</sequence>
<dbReference type="InterPro" id="IPR051813">
    <property type="entry name" value="HepT_RNase_toxin"/>
</dbReference>
<dbReference type="SUPFAM" id="SSF81593">
    <property type="entry name" value="Nucleotidyltransferase substrate binding subunit/domain"/>
    <property type="match status" value="1"/>
</dbReference>
<evidence type="ECO:0000256" key="5">
    <source>
        <dbReference type="ARBA" id="ARBA00022801"/>
    </source>
</evidence>
<dbReference type="InterPro" id="IPR008201">
    <property type="entry name" value="HepT-like"/>
</dbReference>
<keyword evidence="1" id="KW-0597">Phosphoprotein</keyword>
<keyword evidence="4" id="KW-0547">Nucleotide-binding</keyword>
<dbReference type="GO" id="GO:0110001">
    <property type="term" value="C:toxin-antitoxin complex"/>
    <property type="evidence" value="ECO:0007669"/>
    <property type="project" value="InterPro"/>
</dbReference>
<dbReference type="PANTHER" id="PTHR34139">
    <property type="entry name" value="UPF0331 PROTEIN MJ0127"/>
    <property type="match status" value="1"/>
</dbReference>
<dbReference type="PANTHER" id="PTHR34139:SF1">
    <property type="entry name" value="RNASE MJ1380-RELATED"/>
    <property type="match status" value="1"/>
</dbReference>
<evidence type="ECO:0000313" key="6">
    <source>
        <dbReference type="EMBL" id="MBR8827291.1"/>
    </source>
</evidence>
<dbReference type="Pfam" id="PF01934">
    <property type="entry name" value="HepT-like"/>
    <property type="match status" value="1"/>
</dbReference>
<comment type="caution">
    <text evidence="6">The sequence shown here is derived from an EMBL/GenBank/DDBJ whole genome shotgun (WGS) entry which is preliminary data.</text>
</comment>
<protein>
    <submittedName>
        <fullName evidence="6">DUF86 domain-containing protein</fullName>
    </submittedName>
</protein>
<keyword evidence="2" id="KW-1277">Toxin-antitoxin system</keyword>
<accession>A0A941JRR0</accession>
<dbReference type="Proteomes" id="UP000767446">
    <property type="component" value="Unassembled WGS sequence"/>
</dbReference>
<evidence type="ECO:0000256" key="3">
    <source>
        <dbReference type="ARBA" id="ARBA00022722"/>
    </source>
</evidence>
<dbReference type="GO" id="GO:0004540">
    <property type="term" value="F:RNA nuclease activity"/>
    <property type="evidence" value="ECO:0007669"/>
    <property type="project" value="InterPro"/>
</dbReference>
<gene>
    <name evidence="6" type="ORF">DSM107014_05195</name>
</gene>
<reference evidence="6" key="1">
    <citation type="submission" date="2021-02" db="EMBL/GenBank/DDBJ databases">
        <title>Metagenome analyses of Stigonema ocellatum DSM 106950, Chlorogloea purpurea SAG 13.99 and Gomphosphaeria aponina DSM 107014.</title>
        <authorList>
            <person name="Marter P."/>
            <person name="Huang S."/>
        </authorList>
    </citation>
    <scope>NUCLEOTIDE SEQUENCE</scope>
    <source>
        <strain evidence="6">JP213</strain>
    </source>
</reference>
<dbReference type="EMBL" id="JADQBC010000025">
    <property type="protein sequence ID" value="MBR8827291.1"/>
    <property type="molecule type" value="Genomic_DNA"/>
</dbReference>
<keyword evidence="5" id="KW-0378">Hydrolase</keyword>
<organism evidence="6 7">
    <name type="scientific">Gomphosphaeria aponina SAG 52.96 = DSM 107014</name>
    <dbReference type="NCBI Taxonomy" id="1521640"/>
    <lineage>
        <taxon>Bacteria</taxon>
        <taxon>Bacillati</taxon>
        <taxon>Cyanobacteriota</taxon>
        <taxon>Cyanophyceae</taxon>
        <taxon>Oscillatoriophycideae</taxon>
        <taxon>Chroococcales</taxon>
        <taxon>Gomphosphaeriaceae</taxon>
        <taxon>Gomphosphaeria</taxon>
    </lineage>
</organism>
<dbReference type="GO" id="GO:0000166">
    <property type="term" value="F:nucleotide binding"/>
    <property type="evidence" value="ECO:0007669"/>
    <property type="project" value="UniProtKB-KW"/>
</dbReference>
<name>A0A941JRR0_9CHRO</name>
<dbReference type="AlphaFoldDB" id="A0A941JRR0"/>
<proteinExistence type="predicted"/>
<keyword evidence="3" id="KW-0540">Nuclease</keyword>
<evidence type="ECO:0000256" key="4">
    <source>
        <dbReference type="ARBA" id="ARBA00022741"/>
    </source>
</evidence>
<evidence type="ECO:0000256" key="1">
    <source>
        <dbReference type="ARBA" id="ARBA00022553"/>
    </source>
</evidence>